<evidence type="ECO:0000313" key="3">
    <source>
        <dbReference type="EMBL" id="RDL32683.1"/>
    </source>
</evidence>
<comment type="caution">
    <text evidence="3">The sequence shown here is derived from an EMBL/GenBank/DDBJ whole genome shotgun (WGS) entry which is preliminary data.</text>
</comment>
<feature type="domain" description="P-type ATPase C-terminal" evidence="2">
    <location>
        <begin position="2"/>
        <end position="131"/>
    </location>
</feature>
<dbReference type="InterPro" id="IPR032630">
    <property type="entry name" value="P_typ_ATPase_c"/>
</dbReference>
<keyword evidence="1" id="KW-0812">Transmembrane</keyword>
<keyword evidence="1" id="KW-1133">Transmembrane helix</keyword>
<gene>
    <name evidence="3" type="ORF">BP5553_09139</name>
</gene>
<protein>
    <recommendedName>
        <fullName evidence="2">P-type ATPase C-terminal domain-containing protein</fullName>
    </recommendedName>
</protein>
<feature type="transmembrane region" description="Helical" evidence="1">
    <location>
        <begin position="7"/>
        <end position="22"/>
    </location>
</feature>
<feature type="transmembrane region" description="Helical" evidence="1">
    <location>
        <begin position="57"/>
        <end position="81"/>
    </location>
</feature>
<feature type="transmembrane region" description="Helical" evidence="1">
    <location>
        <begin position="101"/>
        <end position="121"/>
    </location>
</feature>
<dbReference type="AlphaFoldDB" id="A0A370TDY6"/>
<evidence type="ECO:0000256" key="1">
    <source>
        <dbReference type="SAM" id="Phobius"/>
    </source>
</evidence>
<organism evidence="3 4">
    <name type="scientific">Venustampulla echinocandica</name>
    <dbReference type="NCBI Taxonomy" id="2656787"/>
    <lineage>
        <taxon>Eukaryota</taxon>
        <taxon>Fungi</taxon>
        <taxon>Dikarya</taxon>
        <taxon>Ascomycota</taxon>
        <taxon>Pezizomycotina</taxon>
        <taxon>Leotiomycetes</taxon>
        <taxon>Helotiales</taxon>
        <taxon>Pleuroascaceae</taxon>
        <taxon>Venustampulla</taxon>
    </lineage>
</organism>
<feature type="transmembrane region" description="Helical" evidence="1">
    <location>
        <begin position="28"/>
        <end position="45"/>
    </location>
</feature>
<reference evidence="3 4" key="1">
    <citation type="journal article" date="2018" name="IMA Fungus">
        <title>IMA Genome-F 9: Draft genome sequence of Annulohypoxylon stygium, Aspergillus mulundensis, Berkeleyomyces basicola (syn. Thielaviopsis basicola), Ceratocystis smalleyi, two Cercospora beticola strains, Coleophoma cylindrospora, Fusarium fracticaudum, Phialophora cf. hyalina, and Morchella septimelata.</title>
        <authorList>
            <person name="Wingfield B.D."/>
            <person name="Bills G.F."/>
            <person name="Dong Y."/>
            <person name="Huang W."/>
            <person name="Nel W.J."/>
            <person name="Swalarsk-Parry B.S."/>
            <person name="Vaghefi N."/>
            <person name="Wilken P.M."/>
            <person name="An Z."/>
            <person name="de Beer Z.W."/>
            <person name="De Vos L."/>
            <person name="Chen L."/>
            <person name="Duong T.A."/>
            <person name="Gao Y."/>
            <person name="Hammerbacher A."/>
            <person name="Kikkert J.R."/>
            <person name="Li Y."/>
            <person name="Li H."/>
            <person name="Li K."/>
            <person name="Li Q."/>
            <person name="Liu X."/>
            <person name="Ma X."/>
            <person name="Naidoo K."/>
            <person name="Pethybridge S.J."/>
            <person name="Sun J."/>
            <person name="Steenkamp E.T."/>
            <person name="van der Nest M.A."/>
            <person name="van Wyk S."/>
            <person name="Wingfield M.J."/>
            <person name="Xiong C."/>
            <person name="Yue Q."/>
            <person name="Zhang X."/>
        </authorList>
    </citation>
    <scope>NUCLEOTIDE SEQUENCE [LARGE SCALE GENOMIC DNA]</scope>
    <source>
        <strain evidence="3 4">BP 5553</strain>
    </source>
</reference>
<evidence type="ECO:0000259" key="2">
    <source>
        <dbReference type="Pfam" id="PF16212"/>
    </source>
</evidence>
<dbReference type="STRING" id="2656787.A0A370TDY6"/>
<name>A0A370TDY6_9HELO</name>
<evidence type="ECO:0000313" key="4">
    <source>
        <dbReference type="Proteomes" id="UP000254866"/>
    </source>
</evidence>
<dbReference type="Pfam" id="PF16212">
    <property type="entry name" value="PhoLip_ATPase_C"/>
    <property type="match status" value="1"/>
</dbReference>
<accession>A0A370TDY6</accession>
<dbReference type="OrthoDB" id="377733at2759"/>
<sequence length="165" mass="18467">MAVAEAMIIYFCMLSLFANAAITKDNTLFSMGDLNFVAVVIVISMKLQIIEMHNKSIVAGLSVFLSAGAVFLWNIVLAAVYPPISMYKACGGFFNGFGQNPTWWMTLVFIVACVYILEFSVSAFRKAFLPTDTDVFQELERDQAYKEPFEAAAVPGSRQRWEIYI</sequence>
<keyword evidence="1" id="KW-0472">Membrane</keyword>
<keyword evidence="4" id="KW-1185">Reference proteome</keyword>
<dbReference type="RefSeq" id="XP_031866405.1">
    <property type="nucleotide sequence ID" value="XM_032017762.1"/>
</dbReference>
<dbReference type="GeneID" id="43601988"/>
<proteinExistence type="predicted"/>
<dbReference type="Proteomes" id="UP000254866">
    <property type="component" value="Unassembled WGS sequence"/>
</dbReference>
<dbReference type="EMBL" id="NPIC01000010">
    <property type="protein sequence ID" value="RDL32683.1"/>
    <property type="molecule type" value="Genomic_DNA"/>
</dbReference>